<organism evidence="1 2">
    <name type="scientific">Thalassoglobus polymorphus</name>
    <dbReference type="NCBI Taxonomy" id="2527994"/>
    <lineage>
        <taxon>Bacteria</taxon>
        <taxon>Pseudomonadati</taxon>
        <taxon>Planctomycetota</taxon>
        <taxon>Planctomycetia</taxon>
        <taxon>Planctomycetales</taxon>
        <taxon>Planctomycetaceae</taxon>
        <taxon>Thalassoglobus</taxon>
    </lineage>
</organism>
<evidence type="ECO:0000313" key="1">
    <source>
        <dbReference type="EMBL" id="QDT32021.1"/>
    </source>
</evidence>
<gene>
    <name evidence="1" type="ORF">Mal48_12610</name>
</gene>
<dbReference type="AlphaFoldDB" id="A0A517QK57"/>
<reference evidence="1 2" key="1">
    <citation type="submission" date="2019-02" db="EMBL/GenBank/DDBJ databases">
        <title>Deep-cultivation of Planctomycetes and their phenomic and genomic characterization uncovers novel biology.</title>
        <authorList>
            <person name="Wiegand S."/>
            <person name="Jogler M."/>
            <person name="Boedeker C."/>
            <person name="Pinto D."/>
            <person name="Vollmers J."/>
            <person name="Rivas-Marin E."/>
            <person name="Kohn T."/>
            <person name="Peeters S.H."/>
            <person name="Heuer A."/>
            <person name="Rast P."/>
            <person name="Oberbeckmann S."/>
            <person name="Bunk B."/>
            <person name="Jeske O."/>
            <person name="Meyerdierks A."/>
            <person name="Storesund J.E."/>
            <person name="Kallscheuer N."/>
            <person name="Luecker S."/>
            <person name="Lage O.M."/>
            <person name="Pohl T."/>
            <person name="Merkel B.J."/>
            <person name="Hornburger P."/>
            <person name="Mueller R.-W."/>
            <person name="Bruemmer F."/>
            <person name="Labrenz M."/>
            <person name="Spormann A.M."/>
            <person name="Op den Camp H."/>
            <person name="Overmann J."/>
            <person name="Amann R."/>
            <person name="Jetten M.S.M."/>
            <person name="Mascher T."/>
            <person name="Medema M.H."/>
            <person name="Devos D.P."/>
            <person name="Kaster A.-K."/>
            <person name="Ovreas L."/>
            <person name="Rohde M."/>
            <person name="Galperin M.Y."/>
            <person name="Jogler C."/>
        </authorList>
    </citation>
    <scope>NUCLEOTIDE SEQUENCE [LARGE SCALE GENOMIC DNA]</scope>
    <source>
        <strain evidence="1 2">Mal48</strain>
    </source>
</reference>
<name>A0A517QK57_9PLAN</name>
<protein>
    <submittedName>
        <fullName evidence="1">Uncharacterized protein</fullName>
    </submittedName>
</protein>
<dbReference type="EMBL" id="CP036267">
    <property type="protein sequence ID" value="QDT32021.1"/>
    <property type="molecule type" value="Genomic_DNA"/>
</dbReference>
<evidence type="ECO:0000313" key="2">
    <source>
        <dbReference type="Proteomes" id="UP000315724"/>
    </source>
</evidence>
<accession>A0A517QK57</accession>
<dbReference type="KEGG" id="tpol:Mal48_12610"/>
<proteinExistence type="predicted"/>
<dbReference type="Proteomes" id="UP000315724">
    <property type="component" value="Chromosome"/>
</dbReference>
<keyword evidence="2" id="KW-1185">Reference proteome</keyword>
<sequence>MRSTTLKESRARQVDTTSQSQTVYLRIHRKKRRRSWVSYDSAVAAYAAVGKFNSAVRLQEVAIDICYSDHKLEAEKRLLSYEGLHPARKLKFQFSDLVE</sequence>